<dbReference type="SUPFAM" id="SSF52540">
    <property type="entry name" value="P-loop containing nucleoside triphosphate hydrolases"/>
    <property type="match status" value="2"/>
</dbReference>
<dbReference type="RefSeq" id="WP_054588543.1">
    <property type="nucleotide sequence ID" value="NZ_CP012700.1"/>
</dbReference>
<sequence length="969" mass="105772">MLSIANVRSPSAAASYFADDNYYARADADRSGQWVGEGAKSLGLSGRVETRQFDALLRGELPDGSSVGNPGQAHRPGTDLTFSLPKSWSLLALVGKDERIVAAYREAVTEALTWAEKNAAETRLVDRGQIKTVATGNLAVGLFQHDTNRNQEPNLHFHAVVANVTQGKDGKWRTLKNDRLFALGTLLNSIAMARFRIAVEKLGYETGPVGKHGNFEACGISRDQVMAFSSRRKEVLEARRGPGLEAGKIAALATRSPKQPIEDRTVLGEQWQAAAKTVGLDLPRLVDTAKTRASERTAADAKGPCLAERGLALLKDFAARIKGKEHDPLVSEHVLKRGPQEIAASQAVASAVRHLAQREAGFAREDLYKAALDFGLPTTIADVEKAVRSLVRSGHLLRGKGEHKGWLASREEVEREARILAWANEGKGAVEPILAERRADASVQASALVNQGFKLNEGQLGAARLILTSRDRTIAVQGVAGAGKSSVLKPVADVLRHEGHKLLGLSVQNTLVQMLERDTGIEAQTLASFLKRWKPISEAEGRSSLDREARRELGGSVLILDEASMVSNADKEQLIRIANRAGAHRLVLMGDRKQLGAVDAGKPFDLLQQGGIAQAQMNTNLRGRDPILREAQAAAQAGLVRTALDHLKHNTVEAKGDGAIVAAERWLSLPAEERERTAIYASGRKIRAAVNEAVQTGLAANREIGPEKLELEVLDRANLTREELRYLAAYRPGMVLEVAKLERALGLKRGDYLVRKVDDRKGIVELEDKHGRLSKLNPSRIGHAGKDDNLALFDRRHLEVHQGDRIRWTRNDHRRGLFNADRARVTRIEGDQVTVETSKGIEKKLGKDDPMLKRLDLAYALNAHMAQGLTSDRGIAVMDSRERNLANQKTFLVTVTRLRDHLTLVVDSAARLGAAVSKNRGEKSSALEVTERLKAAAQVGTGKAIAEKSPKVFEPELAKERNRSMDFGI</sequence>
<dbReference type="KEGG" id="smag:AN936_13295"/>
<name>A0A0N9V0A9_SPHMC</name>
<dbReference type="EMBL" id="CP012700">
    <property type="protein sequence ID" value="ALH81303.1"/>
    <property type="molecule type" value="Genomic_DNA"/>
</dbReference>
<feature type="domain" description="TrwC relaxase" evidence="1">
    <location>
        <begin position="12"/>
        <end position="276"/>
    </location>
</feature>
<dbReference type="Pfam" id="PF18340">
    <property type="entry name" value="TraI_2B"/>
    <property type="match status" value="1"/>
</dbReference>
<feature type="domain" description="TraI 2B/2B-like" evidence="2">
    <location>
        <begin position="714"/>
        <end position="796"/>
    </location>
</feature>
<proteinExistence type="predicted"/>
<evidence type="ECO:0000313" key="4">
    <source>
        <dbReference type="Proteomes" id="UP000058074"/>
    </source>
</evidence>
<dbReference type="NCBIfam" id="NF041492">
    <property type="entry name" value="MobF"/>
    <property type="match status" value="1"/>
</dbReference>
<dbReference type="Pfam" id="PF13604">
    <property type="entry name" value="AAA_30"/>
    <property type="match status" value="1"/>
</dbReference>
<accession>A0A0N9V0A9</accession>
<dbReference type="NCBIfam" id="TIGR02686">
    <property type="entry name" value="relax_trwC"/>
    <property type="match status" value="1"/>
</dbReference>
<dbReference type="Pfam" id="PF08751">
    <property type="entry name" value="TrwC"/>
    <property type="match status" value="1"/>
</dbReference>
<dbReference type="SUPFAM" id="SSF55464">
    <property type="entry name" value="Origin of replication-binding domain, RBD-like"/>
    <property type="match status" value="1"/>
</dbReference>
<dbReference type="Proteomes" id="UP000058074">
    <property type="component" value="Chromosome"/>
</dbReference>
<gene>
    <name evidence="3" type="ORF">AN936_13295</name>
</gene>
<dbReference type="AlphaFoldDB" id="A0A0N9V0A9"/>
<dbReference type="InterPro" id="IPR014059">
    <property type="entry name" value="TraI/TrwC_relax"/>
</dbReference>
<reference evidence="3 4" key="1">
    <citation type="journal article" date="2015" name="Genome Announc.">
        <title>Complete Genome Sequence of Polypropylene Glycol- and Polyethylene Glycol-Degrading Sphingopyxis macrogoltabida Strain EY-1.</title>
        <authorList>
            <person name="Ohtsubo Y."/>
            <person name="Nagata Y."/>
            <person name="Numata M."/>
            <person name="Tsuchikane K."/>
            <person name="Hosoyama A."/>
            <person name="Yamazoe A."/>
            <person name="Tsuda M."/>
            <person name="Fujita N."/>
            <person name="Kawai F."/>
        </authorList>
    </citation>
    <scope>NUCLEOTIDE SEQUENCE [LARGE SCALE GENOMIC DNA]</scope>
    <source>
        <strain evidence="3 4">EY-1</strain>
    </source>
</reference>
<dbReference type="OrthoDB" id="98563at2"/>
<evidence type="ECO:0000313" key="3">
    <source>
        <dbReference type="EMBL" id="ALH81303.1"/>
    </source>
</evidence>
<dbReference type="PATRIC" id="fig|33050.5.peg.2752"/>
<dbReference type="Gene3D" id="2.30.30.940">
    <property type="match status" value="1"/>
</dbReference>
<evidence type="ECO:0000259" key="1">
    <source>
        <dbReference type="Pfam" id="PF08751"/>
    </source>
</evidence>
<dbReference type="Gene3D" id="3.40.50.300">
    <property type="entry name" value="P-loop containing nucleotide triphosphate hydrolases"/>
    <property type="match status" value="2"/>
</dbReference>
<protein>
    <submittedName>
        <fullName evidence="3">TrwC protein</fullName>
    </submittedName>
</protein>
<evidence type="ECO:0000259" key="2">
    <source>
        <dbReference type="Pfam" id="PF18340"/>
    </source>
</evidence>
<dbReference type="InterPro" id="IPR040668">
    <property type="entry name" value="TraI_2B"/>
</dbReference>
<dbReference type="InterPro" id="IPR027417">
    <property type="entry name" value="P-loop_NTPase"/>
</dbReference>
<organism evidence="3 4">
    <name type="scientific">Sphingopyxis macrogoltabida</name>
    <name type="common">Sphingomonas macrogoltabidus</name>
    <dbReference type="NCBI Taxonomy" id="33050"/>
    <lineage>
        <taxon>Bacteria</taxon>
        <taxon>Pseudomonadati</taxon>
        <taxon>Pseudomonadota</taxon>
        <taxon>Alphaproteobacteria</taxon>
        <taxon>Sphingomonadales</taxon>
        <taxon>Sphingomonadaceae</taxon>
        <taxon>Sphingopyxis</taxon>
    </lineage>
</organism>
<dbReference type="InterPro" id="IPR014862">
    <property type="entry name" value="TrwC"/>
</dbReference>